<evidence type="ECO:0000313" key="2">
    <source>
        <dbReference type="EMBL" id="NYF88547.1"/>
    </source>
</evidence>
<name>A0A852VAW1_9BACT</name>
<dbReference type="InterPro" id="IPR008972">
    <property type="entry name" value="Cupredoxin"/>
</dbReference>
<dbReference type="EMBL" id="JACCCU010000001">
    <property type="protein sequence ID" value="NYF88547.1"/>
    <property type="molecule type" value="Genomic_DNA"/>
</dbReference>
<organism evidence="2 3">
    <name type="scientific">Tunturiibacter lichenicola</name>
    <dbReference type="NCBI Taxonomy" id="2051959"/>
    <lineage>
        <taxon>Bacteria</taxon>
        <taxon>Pseudomonadati</taxon>
        <taxon>Acidobacteriota</taxon>
        <taxon>Terriglobia</taxon>
        <taxon>Terriglobales</taxon>
        <taxon>Acidobacteriaceae</taxon>
        <taxon>Tunturiibacter</taxon>
    </lineage>
</organism>
<protein>
    <submittedName>
        <fullName evidence="2">Plastocyanin</fullName>
    </submittedName>
</protein>
<dbReference type="InterPro" id="IPR008969">
    <property type="entry name" value="CarboxyPept-like_regulatory"/>
</dbReference>
<comment type="caution">
    <text evidence="2">The sequence shown here is derived from an EMBL/GenBank/DDBJ whole genome shotgun (WGS) entry which is preliminary data.</text>
</comment>
<feature type="chain" id="PRO_5032679604" evidence="1">
    <location>
        <begin position="17"/>
        <end position="270"/>
    </location>
</feature>
<dbReference type="Gene3D" id="2.60.40.1120">
    <property type="entry name" value="Carboxypeptidase-like, regulatory domain"/>
    <property type="match status" value="1"/>
</dbReference>
<reference evidence="2 3" key="1">
    <citation type="submission" date="2020-07" db="EMBL/GenBank/DDBJ databases">
        <title>Genomic Encyclopedia of Type Strains, Phase IV (KMG-V): Genome sequencing to study the core and pangenomes of soil and plant-associated prokaryotes.</title>
        <authorList>
            <person name="Whitman W."/>
        </authorList>
    </citation>
    <scope>NUCLEOTIDE SEQUENCE [LARGE SCALE GENOMIC DNA]</scope>
    <source>
        <strain evidence="2 3">M8UP22</strain>
    </source>
</reference>
<gene>
    <name evidence="2" type="ORF">HDF08_000614</name>
</gene>
<evidence type="ECO:0000256" key="1">
    <source>
        <dbReference type="SAM" id="SignalP"/>
    </source>
</evidence>
<dbReference type="SUPFAM" id="SSF49503">
    <property type="entry name" value="Cupredoxins"/>
    <property type="match status" value="1"/>
</dbReference>
<accession>A0A852VAW1</accession>
<proteinExistence type="predicted"/>
<dbReference type="AlphaFoldDB" id="A0A852VAW1"/>
<dbReference type="Proteomes" id="UP000564385">
    <property type="component" value="Unassembled WGS sequence"/>
</dbReference>
<sequence length="270" mass="28346">MRRICGWLMAAAIVSAGLSGLIGCKPSDAVKHSGDASTATVPAAPPASTVQLDKAMLGMVTGTIRFVGKTPEPVKIDMSMDPVCSMTAGDNFAEQYTVKDGKLGNVYVYIKSGPPAAMLSGGSTPAPVVLDQVGCKYVPHVIALVRGGSVEFRNSDSTMHNIHTMPTVAGSQPIDISQGPKGMAQVKQFNQSEVMIPVRCNNHPWMNAFINVSATPFFAVTDADGHFGISGLPAGTYTLAAVHEKLGEQTMTVTVEPKGTSKVDFSFSVK</sequence>
<dbReference type="Pfam" id="PF13620">
    <property type="entry name" value="CarboxypepD_reg"/>
    <property type="match status" value="1"/>
</dbReference>
<evidence type="ECO:0000313" key="3">
    <source>
        <dbReference type="Proteomes" id="UP000564385"/>
    </source>
</evidence>
<dbReference type="PROSITE" id="PS51257">
    <property type="entry name" value="PROKAR_LIPOPROTEIN"/>
    <property type="match status" value="1"/>
</dbReference>
<dbReference type="SUPFAM" id="SSF49464">
    <property type="entry name" value="Carboxypeptidase regulatory domain-like"/>
    <property type="match status" value="1"/>
</dbReference>
<feature type="signal peptide" evidence="1">
    <location>
        <begin position="1"/>
        <end position="16"/>
    </location>
</feature>
<keyword evidence="1" id="KW-0732">Signal</keyword>